<evidence type="ECO:0000313" key="2">
    <source>
        <dbReference type="EMBL" id="RRA96531.1"/>
    </source>
</evidence>
<gene>
    <name evidence="2" type="ORF">EG242_02740</name>
</gene>
<feature type="region of interest" description="Disordered" evidence="1">
    <location>
        <begin position="1"/>
        <end position="64"/>
    </location>
</feature>
<dbReference type="EMBL" id="RQTJ01000003">
    <property type="protein sequence ID" value="RRA96531.1"/>
    <property type="molecule type" value="Genomic_DNA"/>
</dbReference>
<protein>
    <submittedName>
        <fullName evidence="2">Uncharacterized protein</fullName>
    </submittedName>
</protein>
<dbReference type="OrthoDB" id="9929644at2"/>
<comment type="caution">
    <text evidence="2">The sequence shown here is derived from an EMBL/GenBank/DDBJ whole genome shotgun (WGS) entry which is preliminary data.</text>
</comment>
<sequence>MKRNNDKDASKEITDKQKDQNTGGSPKTSEKIDPMGTEVMQEDDYQKNKHGELPEDDQKEISEK</sequence>
<dbReference type="AlphaFoldDB" id="A0A3P1B6B2"/>
<keyword evidence="3" id="KW-1185">Reference proteome</keyword>
<feature type="compositionally biased region" description="Basic and acidic residues" evidence="1">
    <location>
        <begin position="44"/>
        <end position="53"/>
    </location>
</feature>
<proteinExistence type="predicted"/>
<dbReference type="Proteomes" id="UP000268372">
    <property type="component" value="Unassembled WGS sequence"/>
</dbReference>
<organism evidence="2 3">
    <name type="scientific">Paenimyroides viscosum</name>
    <dbReference type="NCBI Taxonomy" id="2488729"/>
    <lineage>
        <taxon>Bacteria</taxon>
        <taxon>Pseudomonadati</taxon>
        <taxon>Bacteroidota</taxon>
        <taxon>Flavobacteriia</taxon>
        <taxon>Flavobacteriales</taxon>
        <taxon>Flavobacteriaceae</taxon>
        <taxon>Paenimyroides</taxon>
    </lineage>
</organism>
<evidence type="ECO:0000313" key="3">
    <source>
        <dbReference type="Proteomes" id="UP000268372"/>
    </source>
</evidence>
<name>A0A3P1B6B2_9FLAO</name>
<dbReference type="RefSeq" id="WP_124898387.1">
    <property type="nucleotide sequence ID" value="NZ_RQTJ01000003.1"/>
</dbReference>
<feature type="compositionally biased region" description="Basic and acidic residues" evidence="1">
    <location>
        <begin position="1"/>
        <end position="19"/>
    </location>
</feature>
<reference evidence="2 3" key="1">
    <citation type="submission" date="2018-11" db="EMBL/GenBank/DDBJ databases">
        <title>Flavobacterium sp. nov., YIM 102796 draft genome.</title>
        <authorList>
            <person name="Li G."/>
            <person name="Jiang Y."/>
        </authorList>
    </citation>
    <scope>NUCLEOTIDE SEQUENCE [LARGE SCALE GENOMIC DNA]</scope>
    <source>
        <strain evidence="2 3">YIM 102796</strain>
    </source>
</reference>
<accession>A0A3P1B6B2</accession>
<evidence type="ECO:0000256" key="1">
    <source>
        <dbReference type="SAM" id="MobiDB-lite"/>
    </source>
</evidence>